<dbReference type="Proteomes" id="UP001596191">
    <property type="component" value="Unassembled WGS sequence"/>
</dbReference>
<sequence>MHMTFDYWRRQVGVGLLWVVALALLGHLDYSRWTLVNGFTMADGYFVISWLAFPFAKWAVLVDGRQVQAPTIRRRRKTTVSGLNEQMLRPKRIQAAAKAPLQWYWLGLIDAGLVFFGPLVVGGYLTYSLRHN</sequence>
<evidence type="ECO:0000313" key="2">
    <source>
        <dbReference type="EMBL" id="MFC6275521.1"/>
    </source>
</evidence>
<comment type="caution">
    <text evidence="2">The sequence shown here is derived from an EMBL/GenBank/DDBJ whole genome shotgun (WGS) entry which is preliminary data.</text>
</comment>
<proteinExistence type="predicted"/>
<keyword evidence="1" id="KW-0472">Membrane</keyword>
<name>A0ABW1TQQ9_9LACO</name>
<dbReference type="EMBL" id="JBHSSJ010000011">
    <property type="protein sequence ID" value="MFC6275521.1"/>
    <property type="molecule type" value="Genomic_DNA"/>
</dbReference>
<gene>
    <name evidence="2" type="ORF">ACFQET_08355</name>
</gene>
<feature type="transmembrane region" description="Helical" evidence="1">
    <location>
        <begin position="103"/>
        <end position="127"/>
    </location>
</feature>
<accession>A0ABW1TQQ9</accession>
<feature type="transmembrane region" description="Helical" evidence="1">
    <location>
        <begin position="12"/>
        <end position="33"/>
    </location>
</feature>
<organism evidence="2 3">
    <name type="scientific">Levilactobacillus tangyuanensis</name>
    <dbReference type="NCBI Taxonomy" id="2486021"/>
    <lineage>
        <taxon>Bacteria</taxon>
        <taxon>Bacillati</taxon>
        <taxon>Bacillota</taxon>
        <taxon>Bacilli</taxon>
        <taxon>Lactobacillales</taxon>
        <taxon>Lactobacillaceae</taxon>
        <taxon>Levilactobacillus</taxon>
    </lineage>
</organism>
<reference evidence="3" key="1">
    <citation type="journal article" date="2019" name="Int. J. Syst. Evol. Microbiol.">
        <title>The Global Catalogue of Microorganisms (GCM) 10K type strain sequencing project: providing services to taxonomists for standard genome sequencing and annotation.</title>
        <authorList>
            <consortium name="The Broad Institute Genomics Platform"/>
            <consortium name="The Broad Institute Genome Sequencing Center for Infectious Disease"/>
            <person name="Wu L."/>
            <person name="Ma J."/>
        </authorList>
    </citation>
    <scope>NUCLEOTIDE SEQUENCE [LARGE SCALE GENOMIC DNA]</scope>
    <source>
        <strain evidence="3">CCM 8907</strain>
    </source>
</reference>
<evidence type="ECO:0000256" key="1">
    <source>
        <dbReference type="SAM" id="Phobius"/>
    </source>
</evidence>
<protein>
    <recommendedName>
        <fullName evidence="4">DUF3899 domain-containing protein</fullName>
    </recommendedName>
</protein>
<evidence type="ECO:0000313" key="3">
    <source>
        <dbReference type="Proteomes" id="UP001596191"/>
    </source>
</evidence>
<keyword evidence="3" id="KW-1185">Reference proteome</keyword>
<dbReference type="RefSeq" id="WP_125642372.1">
    <property type="nucleotide sequence ID" value="NZ_JBHSSJ010000011.1"/>
</dbReference>
<keyword evidence="1" id="KW-1133">Transmembrane helix</keyword>
<evidence type="ECO:0008006" key="4">
    <source>
        <dbReference type="Google" id="ProtNLM"/>
    </source>
</evidence>
<keyword evidence="1" id="KW-0812">Transmembrane</keyword>
<feature type="transmembrane region" description="Helical" evidence="1">
    <location>
        <begin position="45"/>
        <end position="64"/>
    </location>
</feature>